<dbReference type="GeneID" id="29813102"/>
<comment type="caution">
    <text evidence="20">The sequence shown here is derived from an EMBL/GenBank/DDBJ whole genome shotgun (WGS) entry which is preliminary data.</text>
</comment>
<organism evidence="20 22">
    <name type="scientific">Heyndrickxia coagulans</name>
    <name type="common">Weizmannia coagulans</name>
    <dbReference type="NCBI Taxonomy" id="1398"/>
    <lineage>
        <taxon>Bacteria</taxon>
        <taxon>Bacillati</taxon>
        <taxon>Bacillota</taxon>
        <taxon>Bacilli</taxon>
        <taxon>Bacillales</taxon>
        <taxon>Bacillaceae</taxon>
        <taxon>Heyndrickxia</taxon>
    </lineage>
</organism>
<evidence type="ECO:0000256" key="12">
    <source>
        <dbReference type="ARBA" id="ARBA00023002"/>
    </source>
</evidence>
<accession>A0A150K1F8</accession>
<dbReference type="GO" id="GO:0005886">
    <property type="term" value="C:plasma membrane"/>
    <property type="evidence" value="ECO:0007669"/>
    <property type="project" value="UniProtKB-SubCell"/>
</dbReference>
<comment type="similarity">
    <text evidence="3 14">Belongs to the cytochrome c oxidase subunit 2 family.</text>
</comment>
<evidence type="ECO:0000313" key="22">
    <source>
        <dbReference type="Proteomes" id="UP000075288"/>
    </source>
</evidence>
<dbReference type="Proteomes" id="UP000070376">
    <property type="component" value="Unassembled WGS sequence"/>
</dbReference>
<dbReference type="PROSITE" id="PS51257">
    <property type="entry name" value="PROKAR_LIPOPROTEIN"/>
    <property type="match status" value="1"/>
</dbReference>
<evidence type="ECO:0000256" key="16">
    <source>
        <dbReference type="SAM" id="Phobius"/>
    </source>
</evidence>
<protein>
    <recommendedName>
        <fullName evidence="4 14">Quinol oxidase subunit 2</fullName>
        <ecNumber evidence="14">1.10.3.-</ecNumber>
    </recommendedName>
</protein>
<dbReference type="AlphaFoldDB" id="A0A150K1F8"/>
<evidence type="ECO:0000256" key="3">
    <source>
        <dbReference type="ARBA" id="ARBA00007866"/>
    </source>
</evidence>
<name>A0A150K1F8_HEYCO</name>
<keyword evidence="7 14" id="KW-0679">Respiratory chain</keyword>
<dbReference type="RefSeq" id="WP_029713784.1">
    <property type="nucleotide sequence ID" value="NZ_CP051674.1"/>
</dbReference>
<dbReference type="GO" id="GO:0004129">
    <property type="term" value="F:cytochrome-c oxidase activity"/>
    <property type="evidence" value="ECO:0007669"/>
    <property type="project" value="UniProtKB-UniRule"/>
</dbReference>
<feature type="transmembrane region" description="Helical" evidence="16">
    <location>
        <begin position="42"/>
        <end position="68"/>
    </location>
</feature>
<comment type="function">
    <text evidence="14">Catalyzes quinol oxidation with the concomitant reduction of oxygen to water. Subunit II transfers the electrons from a quinol to the binuclear center of the catalytic subunit I.</text>
</comment>
<evidence type="ECO:0000313" key="21">
    <source>
        <dbReference type="Proteomes" id="UP000070376"/>
    </source>
</evidence>
<dbReference type="InterPro" id="IPR006332">
    <property type="entry name" value="QoxA"/>
</dbReference>
<keyword evidence="8 16" id="KW-0812">Transmembrane</keyword>
<evidence type="ECO:0000256" key="13">
    <source>
        <dbReference type="ARBA" id="ARBA00023136"/>
    </source>
</evidence>
<dbReference type="InterPro" id="IPR045187">
    <property type="entry name" value="CcO_II"/>
</dbReference>
<dbReference type="CDD" id="cd04212">
    <property type="entry name" value="CuRO_UO_II"/>
    <property type="match status" value="1"/>
</dbReference>
<dbReference type="PATRIC" id="fig|1398.22.peg.1664"/>
<evidence type="ECO:0000256" key="8">
    <source>
        <dbReference type="ARBA" id="ARBA00022692"/>
    </source>
</evidence>
<dbReference type="SUPFAM" id="SSF49503">
    <property type="entry name" value="Cupredoxins"/>
    <property type="match status" value="1"/>
</dbReference>
<evidence type="ECO:0000313" key="19">
    <source>
        <dbReference type="EMBL" id="KWZ82713.1"/>
    </source>
</evidence>
<keyword evidence="13 14" id="KW-0472">Membrane</keyword>
<dbReference type="EC" id="1.10.3.-" evidence="14"/>
<dbReference type="PROSITE" id="PS50857">
    <property type="entry name" value="COX2_CUA"/>
    <property type="match status" value="1"/>
</dbReference>
<evidence type="ECO:0000256" key="6">
    <source>
        <dbReference type="ARBA" id="ARBA00022475"/>
    </source>
</evidence>
<evidence type="ECO:0000313" key="20">
    <source>
        <dbReference type="EMBL" id="KYC63357.1"/>
    </source>
</evidence>
<dbReference type="Gene3D" id="1.10.287.90">
    <property type="match status" value="1"/>
</dbReference>
<comment type="catalytic activity">
    <reaction evidence="1 14">
        <text>2 a quinol + O2 = 2 a quinone + 2 H2O</text>
        <dbReference type="Rhea" id="RHEA:55376"/>
        <dbReference type="ChEBI" id="CHEBI:15377"/>
        <dbReference type="ChEBI" id="CHEBI:15379"/>
        <dbReference type="ChEBI" id="CHEBI:24646"/>
        <dbReference type="ChEBI" id="CHEBI:132124"/>
    </reaction>
</comment>
<dbReference type="GO" id="GO:0042773">
    <property type="term" value="P:ATP synthesis coupled electron transport"/>
    <property type="evidence" value="ECO:0007669"/>
    <property type="project" value="TreeGrafter"/>
</dbReference>
<feature type="transmembrane region" description="Helical" evidence="16">
    <location>
        <begin position="89"/>
        <end position="110"/>
    </location>
</feature>
<dbReference type="InterPro" id="IPR002429">
    <property type="entry name" value="CcO_II-like_C"/>
</dbReference>
<dbReference type="SUPFAM" id="SSF81464">
    <property type="entry name" value="Cytochrome c oxidase subunit II-like, transmembrane region"/>
    <property type="match status" value="1"/>
</dbReference>
<dbReference type="InterPro" id="IPR008972">
    <property type="entry name" value="Cupredoxin"/>
</dbReference>
<keyword evidence="6 14" id="KW-1003">Cell membrane</keyword>
<comment type="subcellular location">
    <subcellularLocation>
        <location evidence="2">Cell membrane</location>
        <topology evidence="2">Multi-pass membrane protein</topology>
    </subcellularLocation>
</comment>
<dbReference type="Proteomes" id="UP000075288">
    <property type="component" value="Unassembled WGS sequence"/>
</dbReference>
<dbReference type="GO" id="GO:0009486">
    <property type="term" value="F:cytochrome bo3 ubiquinol oxidase activity"/>
    <property type="evidence" value="ECO:0007669"/>
    <property type="project" value="InterPro"/>
</dbReference>
<dbReference type="Gene3D" id="2.60.40.420">
    <property type="entry name" value="Cupredoxins - blue copper proteins"/>
    <property type="match status" value="1"/>
</dbReference>
<keyword evidence="5 14" id="KW-0813">Transport</keyword>
<feature type="domain" description="Cytochrome oxidase subunit II copper A binding" evidence="17">
    <location>
        <begin position="126"/>
        <end position="238"/>
    </location>
</feature>
<feature type="domain" description="Cytochrome oxidase subunit II transmembrane region profile" evidence="18">
    <location>
        <begin position="22"/>
        <end position="120"/>
    </location>
</feature>
<evidence type="ECO:0000256" key="10">
    <source>
        <dbReference type="ARBA" id="ARBA00022982"/>
    </source>
</evidence>
<dbReference type="EMBL" id="LQYG01000040">
    <property type="protein sequence ID" value="KYC63357.1"/>
    <property type="molecule type" value="Genomic_DNA"/>
</dbReference>
<evidence type="ECO:0000256" key="9">
    <source>
        <dbReference type="ARBA" id="ARBA00022729"/>
    </source>
</evidence>
<proteinExistence type="inferred from homology"/>
<dbReference type="GO" id="GO:0016682">
    <property type="term" value="F:oxidoreductase activity, acting on diphenols and related substances as donors, oxygen as acceptor"/>
    <property type="evidence" value="ECO:0007669"/>
    <property type="project" value="InterPro"/>
</dbReference>
<dbReference type="InterPro" id="IPR011759">
    <property type="entry name" value="Cyt_c_oxidase_su2_TM_dom"/>
</dbReference>
<evidence type="ECO:0000256" key="2">
    <source>
        <dbReference type="ARBA" id="ARBA00004651"/>
    </source>
</evidence>
<dbReference type="InterPro" id="IPR006333">
    <property type="entry name" value="Cyt_o_ubiquinol_oxidase_su2"/>
</dbReference>
<evidence type="ECO:0000256" key="11">
    <source>
        <dbReference type="ARBA" id="ARBA00022989"/>
    </source>
</evidence>
<evidence type="ECO:0000256" key="15">
    <source>
        <dbReference type="SAM" id="MobiDB-lite"/>
    </source>
</evidence>
<dbReference type="InterPro" id="IPR036257">
    <property type="entry name" value="Cyt_c_oxidase_su2_TM_sf"/>
</dbReference>
<evidence type="ECO:0000256" key="1">
    <source>
        <dbReference type="ARBA" id="ARBA00000725"/>
    </source>
</evidence>
<feature type="compositionally biased region" description="Basic and acidic residues" evidence="15">
    <location>
        <begin position="274"/>
        <end position="292"/>
    </location>
</feature>
<reference evidence="19" key="2">
    <citation type="submission" date="2016-01" db="EMBL/GenBank/DDBJ databases">
        <authorList>
            <person name="Oliw E.H."/>
        </authorList>
    </citation>
    <scope>NUCLEOTIDE SEQUENCE [LARGE SCALE GENOMIC DNA]</scope>
    <source>
        <strain evidence="19">GED7749B</strain>
    </source>
</reference>
<dbReference type="PROSITE" id="PS50999">
    <property type="entry name" value="COX2_TM"/>
    <property type="match status" value="1"/>
</dbReference>
<keyword evidence="11 16" id="KW-1133">Transmembrane helix</keyword>
<dbReference type="EMBL" id="LRPN01000050">
    <property type="protein sequence ID" value="KWZ82713.1"/>
    <property type="molecule type" value="Genomic_DNA"/>
</dbReference>
<evidence type="ECO:0000256" key="14">
    <source>
        <dbReference type="PIRNR" id="PIRNR000292"/>
    </source>
</evidence>
<dbReference type="Pfam" id="PF02790">
    <property type="entry name" value="COX2_TM"/>
    <property type="match status" value="1"/>
</dbReference>
<dbReference type="GO" id="GO:0005507">
    <property type="term" value="F:copper ion binding"/>
    <property type="evidence" value="ECO:0007669"/>
    <property type="project" value="InterPro"/>
</dbReference>
<reference evidence="21" key="3">
    <citation type="submission" date="2016-01" db="EMBL/GenBank/DDBJ databases">
        <authorList>
            <person name="Mitreva M."/>
            <person name="Pepin K.H."/>
            <person name="Mihindukulasuriya K.A."/>
            <person name="Fulton R."/>
            <person name="Fronick C."/>
            <person name="O'Laughlin M."/>
            <person name="Miner T."/>
            <person name="Herter B."/>
            <person name="Rosa B.A."/>
            <person name="Cordes M."/>
            <person name="Tomlinson C."/>
            <person name="Wollam A."/>
            <person name="Palsikar V.B."/>
            <person name="Mardis E.R."/>
            <person name="Wilson R.K."/>
        </authorList>
    </citation>
    <scope>NUCLEOTIDE SEQUENCE [LARGE SCALE GENOMIC DNA]</scope>
    <source>
        <strain evidence="21">GED7749B</strain>
    </source>
</reference>
<evidence type="ECO:0000256" key="4">
    <source>
        <dbReference type="ARBA" id="ARBA00016131"/>
    </source>
</evidence>
<keyword evidence="12 14" id="KW-0560">Oxidoreductase</keyword>
<dbReference type="NCBIfam" id="TIGR01432">
    <property type="entry name" value="QOXA"/>
    <property type="match status" value="1"/>
</dbReference>
<dbReference type="PANTHER" id="PTHR22888">
    <property type="entry name" value="CYTOCHROME C OXIDASE, SUBUNIT II"/>
    <property type="match status" value="1"/>
</dbReference>
<evidence type="ECO:0000256" key="5">
    <source>
        <dbReference type="ARBA" id="ARBA00022448"/>
    </source>
</evidence>
<gene>
    <name evidence="20" type="ORF">B4098_0701</name>
    <name evidence="19" type="ORF">HMPREF3213_01655</name>
</gene>
<keyword evidence="9" id="KW-0732">Signal</keyword>
<evidence type="ECO:0000256" key="7">
    <source>
        <dbReference type="ARBA" id="ARBA00022660"/>
    </source>
</evidence>
<reference evidence="20 22" key="1">
    <citation type="submission" date="2016-01" db="EMBL/GenBank/DDBJ databases">
        <title>Genome Sequences of Twelve Sporeforming Bacillus Species Isolated from Foods.</title>
        <authorList>
            <person name="Berendsen E.M."/>
            <person name="Wells-Bennik M.H."/>
            <person name="Krawcyk A.O."/>
            <person name="De Jong A."/>
            <person name="Holsappel S."/>
            <person name="Eijlander R.T."/>
            <person name="Kuipers O.P."/>
        </authorList>
    </citation>
    <scope>NUCLEOTIDE SEQUENCE [LARGE SCALE GENOMIC DNA]</scope>
    <source>
        <strain evidence="20 22">B4098</strain>
    </source>
</reference>
<dbReference type="PANTHER" id="PTHR22888:SF18">
    <property type="entry name" value="CYTOCHROME BO(3) UBIQUINOL OXIDASE SUBUNIT 2"/>
    <property type="match status" value="1"/>
</dbReference>
<dbReference type="PRINTS" id="PR01166">
    <property type="entry name" value="CYCOXIDASEII"/>
</dbReference>
<dbReference type="InterPro" id="IPR034227">
    <property type="entry name" value="CuRO_UO_II"/>
</dbReference>
<evidence type="ECO:0000259" key="17">
    <source>
        <dbReference type="PROSITE" id="PS50857"/>
    </source>
</evidence>
<dbReference type="PIRSF" id="PIRSF000292">
    <property type="entry name" value="Ubi_od_II"/>
    <property type="match status" value="1"/>
</dbReference>
<keyword evidence="10 14" id="KW-0249">Electron transport</keyword>
<sequence length="308" mass="35108">MLRKLPWKLVLLLSLTSLFLLGGCDTKIAVLDPQGPMAREQYHLIVYSSILMAFVFVVVLGLYLYMVIKYRASRLPADYKPPQIHGHKVLETVWTIIPVLIIIAIAIPTVKANYSVEETPKSMKSEKPLTIYVTSSEWKWIFSYPEQGIETVNYVNIPAGRPINFELTSSGTMASFWIPELGGQKYTMPNMTMRLILAADHPGEYTGRNANFNGEGFAKMDFDVLAQTPKDFNAWVKEVKSRAPQMKKSDYEKLIKKEGLVGRQTYTGTHLKWDKPDEQKSYYEESEKGEKQNHHHHHDMSGMDMGGK</sequence>
<evidence type="ECO:0000259" key="18">
    <source>
        <dbReference type="PROSITE" id="PS50999"/>
    </source>
</evidence>
<feature type="region of interest" description="Disordered" evidence="15">
    <location>
        <begin position="274"/>
        <end position="308"/>
    </location>
</feature>